<dbReference type="Pfam" id="PF12146">
    <property type="entry name" value="Hydrolase_4"/>
    <property type="match status" value="1"/>
</dbReference>
<dbReference type="InterPro" id="IPR022742">
    <property type="entry name" value="Hydrolase_4"/>
</dbReference>
<proteinExistence type="predicted"/>
<keyword evidence="3" id="KW-1185">Reference proteome</keyword>
<sequence length="264" mass="27178">MSRRLLTFPCDGHTLVGTLDGPPEGGGGATGLLIVTGGNEIRAGAHRGMAELAARLAADGTPVFRYDRRGVGDSSGINSGFRGARDDLLAAAATFRAAAPQVTRLIGFGNCDGATSLAWWGREAGCDALVLANPWAVKPSDTLPPPAAVRAHYAAQLRDPAAWARILRRGLSLPKLVRGLRSIAASPRDDGVTGRTIASIAQWGPDATIVLARGDGTAIAYADAARRAGISPRTVTLDTGSHSFARSGDAAALEAAIRQVLSAP</sequence>
<reference evidence="2 3" key="1">
    <citation type="submission" date="2019-04" db="EMBL/GenBank/DDBJ databases">
        <title>Microbes associate with the intestines of laboratory mice.</title>
        <authorList>
            <person name="Navarre W."/>
            <person name="Wong E."/>
            <person name="Huang K.C."/>
            <person name="Tropini C."/>
            <person name="Ng K."/>
            <person name="Yu B."/>
        </authorList>
    </citation>
    <scope>NUCLEOTIDE SEQUENCE [LARGE SCALE GENOMIC DNA]</scope>
    <source>
        <strain evidence="2 3">NM83_B4-11</strain>
    </source>
</reference>
<name>A0ABY2QE43_9SPHN</name>
<dbReference type="Gene3D" id="3.40.50.1820">
    <property type="entry name" value="alpha/beta hydrolase"/>
    <property type="match status" value="1"/>
</dbReference>
<comment type="caution">
    <text evidence="2">The sequence shown here is derived from an EMBL/GenBank/DDBJ whole genome shotgun (WGS) entry which is preliminary data.</text>
</comment>
<dbReference type="GO" id="GO:0016787">
    <property type="term" value="F:hydrolase activity"/>
    <property type="evidence" value="ECO:0007669"/>
    <property type="project" value="UniProtKB-KW"/>
</dbReference>
<dbReference type="Proteomes" id="UP000308038">
    <property type="component" value="Unassembled WGS sequence"/>
</dbReference>
<protein>
    <submittedName>
        <fullName evidence="2">Hydrolase 1, exosortase A system-associated</fullName>
    </submittedName>
</protein>
<evidence type="ECO:0000259" key="1">
    <source>
        <dbReference type="Pfam" id="PF12146"/>
    </source>
</evidence>
<feature type="domain" description="Serine aminopeptidase S33" evidence="1">
    <location>
        <begin position="49"/>
        <end position="201"/>
    </location>
</feature>
<dbReference type="NCBIfam" id="TIGR03100">
    <property type="entry name" value="hydr1_PEP"/>
    <property type="match status" value="1"/>
</dbReference>
<evidence type="ECO:0000313" key="3">
    <source>
        <dbReference type="Proteomes" id="UP000308038"/>
    </source>
</evidence>
<dbReference type="SUPFAM" id="SSF53474">
    <property type="entry name" value="alpha/beta-Hydrolases"/>
    <property type="match status" value="1"/>
</dbReference>
<evidence type="ECO:0000313" key="2">
    <source>
        <dbReference type="EMBL" id="THG38126.1"/>
    </source>
</evidence>
<dbReference type="EMBL" id="SSTI01000012">
    <property type="protein sequence ID" value="THG38126.1"/>
    <property type="molecule type" value="Genomic_DNA"/>
</dbReference>
<gene>
    <name evidence="2" type="ORF">E5988_14910</name>
</gene>
<keyword evidence="2" id="KW-0378">Hydrolase</keyword>
<dbReference type="RefSeq" id="WP_136452190.1">
    <property type="nucleotide sequence ID" value="NZ_SSTI01000012.1"/>
</dbReference>
<accession>A0ABY2QE43</accession>
<organism evidence="2 3">
    <name type="scientific">Sphingomonas olei</name>
    <dbReference type="NCBI Taxonomy" id="1886787"/>
    <lineage>
        <taxon>Bacteria</taxon>
        <taxon>Pseudomonadati</taxon>
        <taxon>Pseudomonadota</taxon>
        <taxon>Alphaproteobacteria</taxon>
        <taxon>Sphingomonadales</taxon>
        <taxon>Sphingomonadaceae</taxon>
        <taxon>Sphingomonas</taxon>
    </lineage>
</organism>
<dbReference type="InterPro" id="IPR029058">
    <property type="entry name" value="AB_hydrolase_fold"/>
</dbReference>
<dbReference type="InterPro" id="IPR017531">
    <property type="entry name" value="Hydrolase-1_PEP"/>
</dbReference>